<dbReference type="InterPro" id="IPR038610">
    <property type="entry name" value="FliK-like_C_sf"/>
</dbReference>
<evidence type="ECO:0000313" key="4">
    <source>
        <dbReference type="Proteomes" id="UP000070299"/>
    </source>
</evidence>
<dbReference type="Pfam" id="PF02120">
    <property type="entry name" value="Flg_hook"/>
    <property type="match status" value="1"/>
</dbReference>
<dbReference type="EMBL" id="LSNE01000007">
    <property type="protein sequence ID" value="KXI28130.1"/>
    <property type="molecule type" value="Genomic_DNA"/>
</dbReference>
<organism evidence="3 4">
    <name type="scientific">Paraglaciecola hydrolytica</name>
    <dbReference type="NCBI Taxonomy" id="1799789"/>
    <lineage>
        <taxon>Bacteria</taxon>
        <taxon>Pseudomonadati</taxon>
        <taxon>Pseudomonadota</taxon>
        <taxon>Gammaproteobacteria</taxon>
        <taxon>Alteromonadales</taxon>
        <taxon>Alteromonadaceae</taxon>
        <taxon>Paraglaciecola</taxon>
    </lineage>
</organism>
<dbReference type="Proteomes" id="UP000070299">
    <property type="component" value="Unassembled WGS sequence"/>
</dbReference>
<sequence>MADNAVMTEIPLNTNFQLTQALSQLSQAAPNSDVARQAIEVIVKQLEGNLISLNPTNSAQIKAALLPNTNLQGQLNNGQRYQVQVNTQPSPQLQFFSTGASSNVSTIPIPESLAQLLLKLPAQQLNQLISAALPQLKSTNVGLSPHALVTLAATLVEKNNQSLSLNFESLKLSLPLNLAATSLSANQTLALVAGDKVTVEVSAKGKDWQLNIVKLNQPDVTLAKAEHAKNADQVILSNRVPQALSHVLSVNTLDKPASITIQENRQSDKLLANGQPIQSLKLNLSTEQAAPLIKGLLGEQATRQTVELAIPLKTLISQLVQNNTQANQEILNKLLGLVPDKVSLQIKPSGEAALLIQHPKLVANLPLSAPQIDSLKPLKITGLDSLKIDHLLHKNNAETVKPTQVSNQVLLSTNEAGAKETKTPSGTTSDLVAPKVTGDKSPLPVSENNKPVEQIKSTANPLLDNKALLQLIENNPSIKSLITPQLLNDKTQQTELLQNLLRVSLPKAELASTVLNNINKILSDPANLKGFAEAGTQNWLKQISQELTQTLPQGKEQDASQIKQLLTAPMLSTSSVQLVAPPASQGLLSGLITLLQVSLAARLMRNQPSQAERIAQILPSLFNDSSKTASPANPVRTMQDFAQLEQRQQLMREIGRLLSEHQSNKLSNADKLLQGQETFYYNLPTAFGGVFKNIELLIKREEHKEKQAEQQIDSPQSWQLTLKLSVGELGELLSKARLRPDELEIDFYASNDGVLKQLMNFLPLLKRRLVSLGIEVTKSQCQLGKIPESLDQRSYHIFKAKA</sequence>
<feature type="domain" description="Flagellar hook-length control protein-like C-terminal" evidence="2">
    <location>
        <begin position="707"/>
        <end position="784"/>
    </location>
</feature>
<accession>A0A135ZZ29</accession>
<dbReference type="Gene3D" id="3.30.750.140">
    <property type="match status" value="1"/>
</dbReference>
<comment type="caution">
    <text evidence="3">The sequence shown here is derived from an EMBL/GenBank/DDBJ whole genome shotgun (WGS) entry which is preliminary data.</text>
</comment>
<gene>
    <name evidence="3" type="ORF">AX660_17240</name>
</gene>
<evidence type="ECO:0000256" key="1">
    <source>
        <dbReference type="SAM" id="MobiDB-lite"/>
    </source>
</evidence>
<evidence type="ECO:0000259" key="2">
    <source>
        <dbReference type="Pfam" id="PF02120"/>
    </source>
</evidence>
<proteinExistence type="predicted"/>
<dbReference type="STRING" id="1799789.AX660_17240"/>
<protein>
    <recommendedName>
        <fullName evidence="2">Flagellar hook-length control protein-like C-terminal domain-containing protein</fullName>
    </recommendedName>
</protein>
<dbReference type="AlphaFoldDB" id="A0A135ZZ29"/>
<feature type="region of interest" description="Disordered" evidence="1">
    <location>
        <begin position="415"/>
        <end position="448"/>
    </location>
</feature>
<dbReference type="RefSeq" id="WP_082768922.1">
    <property type="nucleotide sequence ID" value="NZ_LSNE01000007.1"/>
</dbReference>
<evidence type="ECO:0000313" key="3">
    <source>
        <dbReference type="EMBL" id="KXI28130.1"/>
    </source>
</evidence>
<dbReference type="OrthoDB" id="5762464at2"/>
<dbReference type="InterPro" id="IPR021136">
    <property type="entry name" value="Flagellar_hook_control-like_C"/>
</dbReference>
<name>A0A135ZZ29_9ALTE</name>
<reference evidence="4" key="1">
    <citation type="submission" date="2016-02" db="EMBL/GenBank/DDBJ databases">
        <authorList>
            <person name="Schultz-Johansen M."/>
            <person name="Glaring M.A."/>
            <person name="Bech P.K."/>
            <person name="Stougaard P."/>
        </authorList>
    </citation>
    <scope>NUCLEOTIDE SEQUENCE [LARGE SCALE GENOMIC DNA]</scope>
    <source>
        <strain evidence="4">S66</strain>
    </source>
</reference>
<keyword evidence="4" id="KW-1185">Reference proteome</keyword>